<dbReference type="Gene3D" id="3.40.50.620">
    <property type="entry name" value="HUPs"/>
    <property type="match status" value="1"/>
</dbReference>
<dbReference type="AlphaFoldDB" id="A0A382HBN6"/>
<name>A0A382HBN6_9ZZZZ</name>
<dbReference type="InterPro" id="IPR014729">
    <property type="entry name" value="Rossmann-like_a/b/a_fold"/>
</dbReference>
<gene>
    <name evidence="1" type="ORF">METZ01_LOCUS237027</name>
</gene>
<dbReference type="SUPFAM" id="SSF52402">
    <property type="entry name" value="Adenine nucleotide alpha hydrolases-like"/>
    <property type="match status" value="1"/>
</dbReference>
<evidence type="ECO:0008006" key="2">
    <source>
        <dbReference type="Google" id="ProtNLM"/>
    </source>
</evidence>
<sequence length="229" mass="27052">MIYKNQYGIVDFWTPHNLERFSKIGINLSGGCDSSLLLFFTLKEIKPHQTIIPITGVHNARPANIWNVEEIVLLMRELFPDKNIGEHAIDHYDKDFEKDKVNKHREHEQRLWDSKTIEVLFHGRTANPPVEEAEAHNLTFKRENQRDGNEKFVYHEKHNRPFYVPFNNVDKRFIAENYKKFNLMEELFPITGSCVGYAEATDNFSKPCRVCWWCREKKWAFGMYDGGVK</sequence>
<reference evidence="1" key="1">
    <citation type="submission" date="2018-05" db="EMBL/GenBank/DDBJ databases">
        <authorList>
            <person name="Lanie J.A."/>
            <person name="Ng W.-L."/>
            <person name="Kazmierczak K.M."/>
            <person name="Andrzejewski T.M."/>
            <person name="Davidsen T.M."/>
            <person name="Wayne K.J."/>
            <person name="Tettelin H."/>
            <person name="Glass J.I."/>
            <person name="Rusch D."/>
            <person name="Podicherti R."/>
            <person name="Tsui H.-C.T."/>
            <person name="Winkler M.E."/>
        </authorList>
    </citation>
    <scope>NUCLEOTIDE SEQUENCE</scope>
</reference>
<accession>A0A382HBN6</accession>
<evidence type="ECO:0000313" key="1">
    <source>
        <dbReference type="EMBL" id="SVB84173.1"/>
    </source>
</evidence>
<proteinExistence type="predicted"/>
<dbReference type="EMBL" id="UINC01060067">
    <property type="protein sequence ID" value="SVB84173.1"/>
    <property type="molecule type" value="Genomic_DNA"/>
</dbReference>
<protein>
    <recommendedName>
        <fullName evidence="2">Phosphoadenosine phosphosulphate reductase domain-containing protein</fullName>
    </recommendedName>
</protein>
<organism evidence="1">
    <name type="scientific">marine metagenome</name>
    <dbReference type="NCBI Taxonomy" id="408172"/>
    <lineage>
        <taxon>unclassified sequences</taxon>
        <taxon>metagenomes</taxon>
        <taxon>ecological metagenomes</taxon>
    </lineage>
</organism>